<evidence type="ECO:0000259" key="3">
    <source>
        <dbReference type="Pfam" id="PF02347"/>
    </source>
</evidence>
<feature type="domain" description="Glycine cleavage system P-protein N-terminal" evidence="3">
    <location>
        <begin position="1"/>
        <end position="447"/>
    </location>
</feature>
<dbReference type="PANTHER" id="PTHR42806">
    <property type="entry name" value="GLYCINE CLEAVAGE SYSTEM P-PROTEIN"/>
    <property type="match status" value="1"/>
</dbReference>
<protein>
    <recommendedName>
        <fullName evidence="2">Probable glycine dehydrogenase (decarboxylating) subunit 1</fullName>
        <ecNumber evidence="2">1.4.4.2</ecNumber>
    </recommendedName>
    <alternativeName>
        <fullName evidence="2">Glycine cleavage system P-protein subunit 1</fullName>
    </alternativeName>
    <alternativeName>
        <fullName evidence="2">Glycine decarboxylase subunit 1</fullName>
    </alternativeName>
    <alternativeName>
        <fullName evidence="2">Glycine dehydrogenase (aminomethyl-transferring) subunit 1</fullName>
    </alternativeName>
</protein>
<dbReference type="PIRSF" id="PIRSF006815">
    <property type="entry name" value="GcvPA"/>
    <property type="match status" value="1"/>
</dbReference>
<evidence type="ECO:0000256" key="1">
    <source>
        <dbReference type="ARBA" id="ARBA00023002"/>
    </source>
</evidence>
<dbReference type="GO" id="GO:0004375">
    <property type="term" value="F:glycine dehydrogenase (decarboxylating) activity"/>
    <property type="evidence" value="ECO:0007669"/>
    <property type="project" value="UniProtKB-EC"/>
</dbReference>
<accession>A0A844XGT2</accession>
<evidence type="ECO:0000313" key="4">
    <source>
        <dbReference type="EMBL" id="MWV29040.1"/>
    </source>
</evidence>
<comment type="function">
    <text evidence="2">The glycine cleavage system catalyzes the degradation of glycine. The P protein binds the alpha-amino group of glycine through its pyridoxal phosphate cofactor; CO(2) is released and the remaining methylamine moiety is then transferred to the lipoamide cofactor of the H protein.</text>
</comment>
<dbReference type="EC" id="1.4.4.2" evidence="2"/>
<dbReference type="InterPro" id="IPR049315">
    <property type="entry name" value="GDC-P_N"/>
</dbReference>
<comment type="similarity">
    <text evidence="2">Belongs to the GcvP family. N-terminal subunit subfamily.</text>
</comment>
<dbReference type="Proteomes" id="UP000461409">
    <property type="component" value="Unassembled WGS sequence"/>
</dbReference>
<dbReference type="GO" id="GO:0009116">
    <property type="term" value="P:nucleoside metabolic process"/>
    <property type="evidence" value="ECO:0007669"/>
    <property type="project" value="InterPro"/>
</dbReference>
<dbReference type="Gene3D" id="3.90.1150.10">
    <property type="entry name" value="Aspartate Aminotransferase, domain 1"/>
    <property type="match status" value="1"/>
</dbReference>
<keyword evidence="5" id="KW-1185">Reference proteome</keyword>
<reference evidence="4 5" key="2">
    <citation type="submission" date="2020-02" db="EMBL/GenBank/DDBJ databases">
        <title>Erythrobacter dongmakensis sp. nov., isolated from a tidal mudflat.</title>
        <authorList>
            <person name="Kim I.S."/>
        </authorList>
    </citation>
    <scope>NUCLEOTIDE SEQUENCE [LARGE SCALE GENOMIC DNA]</scope>
    <source>
        <strain evidence="4 5">GH3-10</strain>
    </source>
</reference>
<name>A0A844XGT2_9SPHN</name>
<dbReference type="InterPro" id="IPR015424">
    <property type="entry name" value="PyrdxlP-dep_Trfase"/>
</dbReference>
<evidence type="ECO:0000256" key="2">
    <source>
        <dbReference type="HAMAP-Rule" id="MF_00712"/>
    </source>
</evidence>
<comment type="subunit">
    <text evidence="2">The glycine cleavage system is composed of four proteins: P, T, L and H. In this organism, the P 'protein' is a heterodimer of two subunits.</text>
</comment>
<proteinExistence type="inferred from homology"/>
<organism evidence="4 5">
    <name type="scientific">Aurantiacibacter rhizosphaerae</name>
    <dbReference type="NCBI Taxonomy" id="2691582"/>
    <lineage>
        <taxon>Bacteria</taxon>
        <taxon>Pseudomonadati</taxon>
        <taxon>Pseudomonadota</taxon>
        <taxon>Alphaproteobacteria</taxon>
        <taxon>Sphingomonadales</taxon>
        <taxon>Erythrobacteraceae</taxon>
        <taxon>Aurantiacibacter</taxon>
    </lineage>
</organism>
<dbReference type="InterPro" id="IPR015421">
    <property type="entry name" value="PyrdxlP-dep_Trfase_major"/>
</dbReference>
<dbReference type="InterPro" id="IPR023010">
    <property type="entry name" value="GcvPA"/>
</dbReference>
<sequence>MRYLPLTDIDRGAMLEKIGAPSIDALFDDVPAEHYLDGPIEGLPAHAGEMAVEKHMRRLSKQNLAAADAAFFCGAGAYRHHVPATVDHIIQRGEFLTAYTPYQPEIAQGTLQMLFEFQTQVARLYGGAIANASMYDGSTACWEAIVMAARLTKRHRILMSGGVHPHYVSVAQTMARFTPGHVEYDLPVPNANPGDDDIIARIDDETSCVVVQYPDILGRIPDLQKIADAAHEKGALLIVVNTEPVALGALEAPGNLGADIVVGEGQSIGVGLQFGGPYLGLFAITNPKHVRQMPGRLCGETVDADGKRGFVLTLSTREQHIRREKATSNICTNSGLCALAFSVHMTLLGEKGLRALAAENHRLACRAADRLAQVPGVKVMNDTFFNEFTLMLDTETRPLVRDLATKGVLAGVSLGRLFPDGDGRENGLLVTVTETNTDDDIEALATALEQAIGAEKAA</sequence>
<comment type="caution">
    <text evidence="4">The sequence shown here is derived from an EMBL/GenBank/DDBJ whole genome shotgun (WGS) entry which is preliminary data.</text>
</comment>
<dbReference type="SUPFAM" id="SSF53383">
    <property type="entry name" value="PLP-dependent transferases"/>
    <property type="match status" value="1"/>
</dbReference>
<dbReference type="Gene3D" id="3.40.640.10">
    <property type="entry name" value="Type I PLP-dependent aspartate aminotransferase-like (Major domain)"/>
    <property type="match status" value="1"/>
</dbReference>
<dbReference type="RefSeq" id="WP_160486668.1">
    <property type="nucleotide sequence ID" value="NZ_WUBR01000003.1"/>
</dbReference>
<gene>
    <name evidence="2" type="primary">gcvPA</name>
    <name evidence="4" type="ORF">GRF63_14100</name>
</gene>
<dbReference type="GO" id="GO:0019464">
    <property type="term" value="P:glycine decarboxylation via glycine cleavage system"/>
    <property type="evidence" value="ECO:0007669"/>
    <property type="project" value="UniProtKB-UniRule"/>
</dbReference>
<comment type="catalytic activity">
    <reaction evidence="2">
        <text>N(6)-[(R)-lipoyl]-L-lysyl-[glycine-cleavage complex H protein] + glycine + H(+) = N(6)-[(R)-S(8)-aminomethyldihydrolipoyl]-L-lysyl-[glycine-cleavage complex H protein] + CO2</text>
        <dbReference type="Rhea" id="RHEA:24304"/>
        <dbReference type="Rhea" id="RHEA-COMP:10494"/>
        <dbReference type="Rhea" id="RHEA-COMP:10495"/>
        <dbReference type="ChEBI" id="CHEBI:15378"/>
        <dbReference type="ChEBI" id="CHEBI:16526"/>
        <dbReference type="ChEBI" id="CHEBI:57305"/>
        <dbReference type="ChEBI" id="CHEBI:83099"/>
        <dbReference type="ChEBI" id="CHEBI:83143"/>
        <dbReference type="EC" id="1.4.4.2"/>
    </reaction>
</comment>
<evidence type="ECO:0000313" key="5">
    <source>
        <dbReference type="Proteomes" id="UP000461409"/>
    </source>
</evidence>
<dbReference type="AlphaFoldDB" id="A0A844XGT2"/>
<dbReference type="EMBL" id="WUBR01000003">
    <property type="protein sequence ID" value="MWV29040.1"/>
    <property type="molecule type" value="Genomic_DNA"/>
</dbReference>
<dbReference type="PANTHER" id="PTHR42806:SF1">
    <property type="entry name" value="GLYCINE DEHYDROGENASE (DECARBOXYLATING)"/>
    <property type="match status" value="1"/>
</dbReference>
<reference evidence="4 5" key="1">
    <citation type="submission" date="2019-12" db="EMBL/GenBank/DDBJ databases">
        <authorList>
            <person name="Lee S.D."/>
        </authorList>
    </citation>
    <scope>NUCLEOTIDE SEQUENCE [LARGE SCALE GENOMIC DNA]</scope>
    <source>
        <strain evidence="4 5">GH3-10</strain>
    </source>
</reference>
<dbReference type="NCBIfam" id="NF001696">
    <property type="entry name" value="PRK00451.1"/>
    <property type="match status" value="1"/>
</dbReference>
<dbReference type="Pfam" id="PF02347">
    <property type="entry name" value="GDC-P"/>
    <property type="match status" value="1"/>
</dbReference>
<keyword evidence="1 2" id="KW-0560">Oxidoreductase</keyword>
<dbReference type="HAMAP" id="MF_00712">
    <property type="entry name" value="GcvPA"/>
    <property type="match status" value="1"/>
</dbReference>
<dbReference type="InterPro" id="IPR015422">
    <property type="entry name" value="PyrdxlP-dep_Trfase_small"/>
</dbReference>